<evidence type="ECO:0000256" key="1">
    <source>
        <dbReference type="ARBA" id="ARBA00005272"/>
    </source>
</evidence>
<evidence type="ECO:0000256" key="7">
    <source>
        <dbReference type="ARBA" id="ARBA00023027"/>
    </source>
</evidence>
<dbReference type="GO" id="GO:0050136">
    <property type="term" value="F:NADH dehydrogenase (quinone) (non-electrogenic) activity"/>
    <property type="evidence" value="ECO:0007669"/>
    <property type="project" value="UniProtKB-EC"/>
</dbReference>
<evidence type="ECO:0000313" key="12">
    <source>
        <dbReference type="Proteomes" id="UP000655759"/>
    </source>
</evidence>
<gene>
    <name evidence="11" type="ORF">NUZ5A_50871</name>
</gene>
<dbReference type="AlphaFoldDB" id="A0A812F650"/>
<dbReference type="Pfam" id="PF22366">
    <property type="entry name" value="NDH2_C"/>
    <property type="match status" value="1"/>
</dbReference>
<reference evidence="11" key="1">
    <citation type="submission" date="2021-02" db="EMBL/GenBank/DDBJ databases">
        <authorList>
            <person name="Han P."/>
        </authorList>
    </citation>
    <scope>NUCLEOTIDE SEQUENCE</scope>
    <source>
        <strain evidence="11">Candidatus Nitrosotenuis uzonensis 5A</strain>
    </source>
</reference>
<name>A0A812F650_9ARCH</name>
<keyword evidence="7" id="KW-0520">NAD</keyword>
<dbReference type="PANTHER" id="PTHR43706:SF47">
    <property type="entry name" value="EXTERNAL NADH-UBIQUINONE OXIDOREDUCTASE 1, MITOCHONDRIAL-RELATED"/>
    <property type="match status" value="1"/>
</dbReference>
<keyword evidence="6" id="KW-0560">Oxidoreductase</keyword>
<dbReference type="InterPro" id="IPR045024">
    <property type="entry name" value="NDH-2"/>
</dbReference>
<dbReference type="EC" id="1.6.5.9" evidence="2"/>
<dbReference type="InterPro" id="IPR036188">
    <property type="entry name" value="FAD/NAD-bd_sf"/>
</dbReference>
<comment type="similarity">
    <text evidence="1">Belongs to the NADH dehydrogenase family.</text>
</comment>
<dbReference type="PRINTS" id="PR00368">
    <property type="entry name" value="FADPNR"/>
</dbReference>
<evidence type="ECO:0000313" key="11">
    <source>
        <dbReference type="EMBL" id="CAE6499189.1"/>
    </source>
</evidence>
<accession>A0A812F650</accession>
<evidence type="ECO:0000256" key="2">
    <source>
        <dbReference type="ARBA" id="ARBA00012637"/>
    </source>
</evidence>
<comment type="caution">
    <text evidence="11">The sequence shown here is derived from an EMBL/GenBank/DDBJ whole genome shotgun (WGS) entry which is preliminary data.</text>
</comment>
<evidence type="ECO:0000256" key="8">
    <source>
        <dbReference type="ARBA" id="ARBA00047599"/>
    </source>
</evidence>
<dbReference type="Proteomes" id="UP000655759">
    <property type="component" value="Unassembled WGS sequence"/>
</dbReference>
<sequence length="451" mass="50694">MQLHKILILGGGFAGISVLRNMSKLRHDAQITIISEDNFFLFTPMLPEMASGTIHPSDISIPIRKFCKNAEFIQAKISSIDLKNRLVAITRTFDGKVKVLDYDYLVIAMGSTTNFFGNKRIEKNAFTMKTIQDAIAIKNHLIHMLEIADGEDDQKIQEKLLTVVVVGAGFAGVETIGEINDFIRDSVRHYYRNINPANIHMVLVSGSAGILPELDKNLSKKALDSLQKAGIRIVTKTKAVDAGEDYVFLGNGETIQCATLIWTAGLTIDSVITSLDCDHKAGKILVDEFLRIPKYPEVFVLGDCAAIQDNKTGEFYPPTAQHALRESRTVARNLMHQIFGKDSQERFNFESKGMMAIIGKRNGIATISGYNVTGTIAWLVWKTYYLMMLPTFEKKFKVALDWTCNLFFKKDITLIRKIKKKSLNRFDMDDISSMDQFLFNLEPEVKSVKTL</sequence>
<keyword evidence="4" id="KW-0274">FAD</keyword>
<evidence type="ECO:0000256" key="4">
    <source>
        <dbReference type="ARBA" id="ARBA00022827"/>
    </source>
</evidence>
<dbReference type="Pfam" id="PF07992">
    <property type="entry name" value="Pyr_redox_2"/>
    <property type="match status" value="1"/>
</dbReference>
<evidence type="ECO:0000256" key="6">
    <source>
        <dbReference type="ARBA" id="ARBA00023002"/>
    </source>
</evidence>
<proteinExistence type="inferred from homology"/>
<organism evidence="11 12">
    <name type="scientific">Candidatus Nitrosotenuis uzonensis</name>
    <dbReference type="NCBI Taxonomy" id="1407055"/>
    <lineage>
        <taxon>Archaea</taxon>
        <taxon>Nitrososphaerota</taxon>
        <taxon>Candidatus Nitrosotenuis</taxon>
    </lineage>
</organism>
<dbReference type="SUPFAM" id="SSF51905">
    <property type="entry name" value="FAD/NAD(P)-binding domain"/>
    <property type="match status" value="2"/>
</dbReference>
<protein>
    <recommendedName>
        <fullName evidence="2">NADH:ubiquinone reductase (non-electrogenic)</fullName>
        <ecNumber evidence="2">1.6.5.9</ecNumber>
    </recommendedName>
</protein>
<dbReference type="Gene3D" id="3.50.50.100">
    <property type="match status" value="1"/>
</dbReference>
<evidence type="ECO:0000259" key="10">
    <source>
        <dbReference type="Pfam" id="PF22366"/>
    </source>
</evidence>
<keyword evidence="5" id="KW-0809">Transit peptide</keyword>
<dbReference type="PANTHER" id="PTHR43706">
    <property type="entry name" value="NADH DEHYDROGENASE"/>
    <property type="match status" value="1"/>
</dbReference>
<dbReference type="RefSeq" id="WP_205100085.1">
    <property type="nucleotide sequence ID" value="NZ_CAJNAQ010000005.1"/>
</dbReference>
<comment type="catalytic activity">
    <reaction evidence="8">
        <text>a quinone + NADH + H(+) = a quinol + NAD(+)</text>
        <dbReference type="Rhea" id="RHEA:46160"/>
        <dbReference type="ChEBI" id="CHEBI:15378"/>
        <dbReference type="ChEBI" id="CHEBI:24646"/>
        <dbReference type="ChEBI" id="CHEBI:57540"/>
        <dbReference type="ChEBI" id="CHEBI:57945"/>
        <dbReference type="ChEBI" id="CHEBI:132124"/>
        <dbReference type="EC" id="1.6.5.9"/>
    </reaction>
</comment>
<feature type="domain" description="External alternative NADH-ubiquinone oxidoreductase-like C-terminal" evidence="10">
    <location>
        <begin position="352"/>
        <end position="410"/>
    </location>
</feature>
<dbReference type="InterPro" id="IPR054585">
    <property type="entry name" value="NDH2-like_C"/>
</dbReference>
<feature type="domain" description="FAD/NAD(P)-binding" evidence="9">
    <location>
        <begin position="5"/>
        <end position="326"/>
    </location>
</feature>
<dbReference type="InterPro" id="IPR023753">
    <property type="entry name" value="FAD/NAD-binding_dom"/>
</dbReference>
<evidence type="ECO:0000259" key="9">
    <source>
        <dbReference type="Pfam" id="PF07992"/>
    </source>
</evidence>
<evidence type="ECO:0000256" key="5">
    <source>
        <dbReference type="ARBA" id="ARBA00022946"/>
    </source>
</evidence>
<keyword evidence="3" id="KW-0285">Flavoprotein</keyword>
<dbReference type="EMBL" id="CAJNAQ010000005">
    <property type="protein sequence ID" value="CAE6499189.1"/>
    <property type="molecule type" value="Genomic_DNA"/>
</dbReference>
<evidence type="ECO:0000256" key="3">
    <source>
        <dbReference type="ARBA" id="ARBA00022630"/>
    </source>
</evidence>